<organism evidence="5 7">
    <name type="scientific">Mycobacterium gordonae</name>
    <dbReference type="NCBI Taxonomy" id="1778"/>
    <lineage>
        <taxon>Bacteria</taxon>
        <taxon>Bacillati</taxon>
        <taxon>Actinomycetota</taxon>
        <taxon>Actinomycetes</taxon>
        <taxon>Mycobacteriales</taxon>
        <taxon>Mycobacteriaceae</taxon>
        <taxon>Mycobacterium</taxon>
    </lineage>
</organism>
<comment type="subcellular location">
    <subcellularLocation>
        <location evidence="1">Endoplasmic reticulum</location>
    </subcellularLocation>
</comment>
<dbReference type="OrthoDB" id="9810734at2"/>
<evidence type="ECO:0000313" key="6">
    <source>
        <dbReference type="EMBL" id="ORV85187.1"/>
    </source>
</evidence>
<dbReference type="RefSeq" id="WP_065133957.1">
    <property type="nucleotide sequence ID" value="NZ_JACKSU010000029.1"/>
</dbReference>
<dbReference type="PROSITE" id="PS00061">
    <property type="entry name" value="ADH_SHORT"/>
    <property type="match status" value="1"/>
</dbReference>
<name>A0A1A6BHT6_MYCGO</name>
<evidence type="ECO:0000259" key="4">
    <source>
        <dbReference type="SMART" id="SM00822"/>
    </source>
</evidence>
<keyword evidence="8" id="KW-1185">Reference proteome</keyword>
<dbReference type="Proteomes" id="UP000093757">
    <property type="component" value="Unassembled WGS sequence"/>
</dbReference>
<reference evidence="5 7" key="2">
    <citation type="submission" date="2016-06" db="EMBL/GenBank/DDBJ databases">
        <authorList>
            <person name="Kjaerup R.B."/>
            <person name="Dalgaard T.S."/>
            <person name="Juul-Madsen H.R."/>
        </authorList>
    </citation>
    <scope>NUCLEOTIDE SEQUENCE [LARGE SCALE GENOMIC DNA]</scope>
    <source>
        <strain evidence="5 7">1245752.6</strain>
    </source>
</reference>
<dbReference type="InterPro" id="IPR036291">
    <property type="entry name" value="NAD(P)-bd_dom_sf"/>
</dbReference>
<dbReference type="Pfam" id="PF00106">
    <property type="entry name" value="adh_short"/>
    <property type="match status" value="1"/>
</dbReference>
<comment type="similarity">
    <text evidence="2">Belongs to the short-chain dehydrogenases/reductases (SDR) family.</text>
</comment>
<proteinExistence type="inferred from homology"/>
<dbReference type="Gene3D" id="3.40.50.720">
    <property type="entry name" value="NAD(P)-binding Rossmann-like Domain"/>
    <property type="match status" value="1"/>
</dbReference>
<dbReference type="Proteomes" id="UP000193928">
    <property type="component" value="Unassembled WGS sequence"/>
</dbReference>
<dbReference type="PRINTS" id="PR00081">
    <property type="entry name" value="GDHRDH"/>
</dbReference>
<protein>
    <recommendedName>
        <fullName evidence="4">Ketoreductase domain-containing protein</fullName>
    </recommendedName>
</protein>
<dbReference type="PANTHER" id="PTHR43899:SF13">
    <property type="entry name" value="RH59310P"/>
    <property type="match status" value="1"/>
</dbReference>
<accession>A0A1A6BHT6</accession>
<evidence type="ECO:0000256" key="2">
    <source>
        <dbReference type="ARBA" id="ARBA00006484"/>
    </source>
</evidence>
<dbReference type="AlphaFoldDB" id="A0A1A6BHT6"/>
<evidence type="ECO:0000313" key="5">
    <source>
        <dbReference type="EMBL" id="OBS01784.1"/>
    </source>
</evidence>
<dbReference type="GO" id="GO:0016491">
    <property type="term" value="F:oxidoreductase activity"/>
    <property type="evidence" value="ECO:0007669"/>
    <property type="project" value="UniProtKB-KW"/>
</dbReference>
<reference evidence="6 8" key="1">
    <citation type="submission" date="2016-01" db="EMBL/GenBank/DDBJ databases">
        <title>The new phylogeny of the genus Mycobacterium.</title>
        <authorList>
            <person name="Tarcisio F."/>
            <person name="Conor M."/>
            <person name="Antonella G."/>
            <person name="Elisabetta G."/>
            <person name="Giulia F.S."/>
            <person name="Sara T."/>
            <person name="Anna F."/>
            <person name="Clotilde B."/>
            <person name="Roberto B."/>
            <person name="Veronica D.S."/>
            <person name="Fabio R."/>
            <person name="Monica P."/>
            <person name="Olivier J."/>
            <person name="Enrico T."/>
            <person name="Nicola S."/>
        </authorList>
    </citation>
    <scope>NUCLEOTIDE SEQUENCE [LARGE SCALE GENOMIC DNA]</scope>
    <source>
        <strain evidence="6 8">DSM 44160</strain>
    </source>
</reference>
<dbReference type="EMBL" id="LQOY01000089">
    <property type="protein sequence ID" value="ORV85187.1"/>
    <property type="molecule type" value="Genomic_DNA"/>
</dbReference>
<comment type="caution">
    <text evidence="5">The sequence shown here is derived from an EMBL/GenBank/DDBJ whole genome shotgun (WGS) entry which is preliminary data.</text>
</comment>
<dbReference type="InterPro" id="IPR051019">
    <property type="entry name" value="VLCFA-Steroid_DH"/>
</dbReference>
<gene>
    <name evidence="5" type="ORF">A9W98_18435</name>
    <name evidence="6" type="ORF">AWC08_25870</name>
</gene>
<dbReference type="PIRSF" id="PIRSF000126">
    <property type="entry name" value="11-beta-HSD1"/>
    <property type="match status" value="1"/>
</dbReference>
<dbReference type="SMART" id="SM00822">
    <property type="entry name" value="PKS_KR"/>
    <property type="match status" value="1"/>
</dbReference>
<evidence type="ECO:0000313" key="8">
    <source>
        <dbReference type="Proteomes" id="UP000193928"/>
    </source>
</evidence>
<evidence type="ECO:0000256" key="1">
    <source>
        <dbReference type="ARBA" id="ARBA00004240"/>
    </source>
</evidence>
<dbReference type="EMBL" id="MAEM01000255">
    <property type="protein sequence ID" value="OBS01784.1"/>
    <property type="molecule type" value="Genomic_DNA"/>
</dbReference>
<feature type="domain" description="Ketoreductase" evidence="4">
    <location>
        <begin position="9"/>
        <end position="190"/>
    </location>
</feature>
<sequence>MTKREQYGPWAVITGASDGIGRAVAEHVAAQGLDVILAARSDAKLQTLANDLERSHGVKTQVVVVDLGKSSGATTLLKATDGLEVGLAVLAAGFGTTGAFHDSDPTGELEMIAVNVAAVAQLAQSFASRMVAQGHGGIVLFGSILGWQGVPGQANYAATKAYVQSLAEGMHRELKPRGVDVLSVAPGPVHSGFAARAGLTMRSAAAPAVVAKAIWSALGRRVNVVPGTQAKFLTASLALLPRRVRTIILGRVMASMRR</sequence>
<dbReference type="SUPFAM" id="SSF51735">
    <property type="entry name" value="NAD(P)-binding Rossmann-fold domains"/>
    <property type="match status" value="1"/>
</dbReference>
<dbReference type="InterPro" id="IPR002347">
    <property type="entry name" value="SDR_fam"/>
</dbReference>
<dbReference type="PANTHER" id="PTHR43899">
    <property type="entry name" value="RH59310P"/>
    <property type="match status" value="1"/>
</dbReference>
<evidence type="ECO:0000256" key="3">
    <source>
        <dbReference type="ARBA" id="ARBA00023002"/>
    </source>
</evidence>
<keyword evidence="3" id="KW-0560">Oxidoreductase</keyword>
<evidence type="ECO:0000313" key="7">
    <source>
        <dbReference type="Proteomes" id="UP000093757"/>
    </source>
</evidence>
<dbReference type="InterPro" id="IPR057326">
    <property type="entry name" value="KR_dom"/>
</dbReference>
<dbReference type="InterPro" id="IPR020904">
    <property type="entry name" value="Sc_DH/Rdtase_CS"/>
</dbReference>